<feature type="chain" id="PRO_5031364173" evidence="1">
    <location>
        <begin position="27"/>
        <end position="349"/>
    </location>
</feature>
<evidence type="ECO:0000259" key="2">
    <source>
        <dbReference type="Pfam" id="PF00144"/>
    </source>
</evidence>
<accession>A0A7W6NNY7</accession>
<feature type="signal peptide" evidence="1">
    <location>
        <begin position="1"/>
        <end position="26"/>
    </location>
</feature>
<gene>
    <name evidence="3" type="ORF">GGR12_001726</name>
</gene>
<keyword evidence="1" id="KW-0732">Signal</keyword>
<protein>
    <submittedName>
        <fullName evidence="3">CubicO group peptidase (Beta-lactamase class C family)</fullName>
    </submittedName>
</protein>
<evidence type="ECO:0000256" key="1">
    <source>
        <dbReference type="SAM" id="SignalP"/>
    </source>
</evidence>
<dbReference type="SUPFAM" id="SSF56601">
    <property type="entry name" value="beta-lactamase/transpeptidase-like"/>
    <property type="match status" value="1"/>
</dbReference>
<dbReference type="PANTHER" id="PTHR43283:SF7">
    <property type="entry name" value="BETA-LACTAMASE-RELATED DOMAIN-CONTAINING PROTEIN"/>
    <property type="match status" value="1"/>
</dbReference>
<dbReference type="InterPro" id="IPR050789">
    <property type="entry name" value="Diverse_Enzym_Activities"/>
</dbReference>
<dbReference type="Gene3D" id="3.40.710.10">
    <property type="entry name" value="DD-peptidase/beta-lactamase superfamily"/>
    <property type="match status" value="1"/>
</dbReference>
<dbReference type="InterPro" id="IPR012338">
    <property type="entry name" value="Beta-lactam/transpept-like"/>
</dbReference>
<feature type="domain" description="Beta-lactamase-related" evidence="2">
    <location>
        <begin position="58"/>
        <end position="326"/>
    </location>
</feature>
<organism evidence="3 4">
    <name type="scientific">Brevundimonas lenta</name>
    <dbReference type="NCBI Taxonomy" id="424796"/>
    <lineage>
        <taxon>Bacteria</taxon>
        <taxon>Pseudomonadati</taxon>
        <taxon>Pseudomonadota</taxon>
        <taxon>Alphaproteobacteria</taxon>
        <taxon>Caulobacterales</taxon>
        <taxon>Caulobacteraceae</taxon>
        <taxon>Brevundimonas</taxon>
    </lineage>
</organism>
<evidence type="ECO:0000313" key="4">
    <source>
        <dbReference type="Proteomes" id="UP000529946"/>
    </source>
</evidence>
<comment type="caution">
    <text evidence="3">The sequence shown here is derived from an EMBL/GenBank/DDBJ whole genome shotgun (WGS) entry which is preliminary data.</text>
</comment>
<name>A0A7W6NNY7_9CAUL</name>
<evidence type="ECO:0000313" key="3">
    <source>
        <dbReference type="EMBL" id="MBB4082860.1"/>
    </source>
</evidence>
<dbReference type="RefSeq" id="WP_183204014.1">
    <property type="nucleotide sequence ID" value="NZ_BAAAER010000001.1"/>
</dbReference>
<dbReference type="PROSITE" id="PS51257">
    <property type="entry name" value="PROKAR_LIPOPROTEIN"/>
    <property type="match status" value="1"/>
</dbReference>
<dbReference type="InterPro" id="IPR001466">
    <property type="entry name" value="Beta-lactam-related"/>
</dbReference>
<dbReference type="Pfam" id="PF00144">
    <property type="entry name" value="Beta-lactamase"/>
    <property type="match status" value="1"/>
</dbReference>
<sequence length="349" mass="37491">MSRLYLRVLASVALAALTVGSGVACATVPAEPTPQAAPSADLRNLLNYVRNHGSTGFIVIQNGALLIDETWAAPEDDRMFANFVYGQAADGGLLEDVASQQKSFVAVLAAIAVDKGLLDVERPVSAYLGSGWSQATPDQEARIRVIDILTMSSGLDERFGYTAEPGTTFFYNTPVYAVSKRIVAAAAGQPLDVITREWLTAPIGMANTEWRRRPAALASVGNDTGLVTTPRDVARFGLMILHGGVAQDGTRVVSEAQLNALFARSETNPAYGRLWWLNGGEYVMRPLVGRSDGPLIDAAPADLVGALGAFDRRLYVVPSRNLVVVRTGAATNERDFDQQLWLRLMKVIG</sequence>
<dbReference type="EMBL" id="JACIDM010000002">
    <property type="protein sequence ID" value="MBB4082860.1"/>
    <property type="molecule type" value="Genomic_DNA"/>
</dbReference>
<dbReference type="PANTHER" id="PTHR43283">
    <property type="entry name" value="BETA-LACTAMASE-RELATED"/>
    <property type="match status" value="1"/>
</dbReference>
<proteinExistence type="predicted"/>
<keyword evidence="4" id="KW-1185">Reference proteome</keyword>
<reference evidence="3 4" key="1">
    <citation type="submission" date="2020-08" db="EMBL/GenBank/DDBJ databases">
        <title>Genomic Encyclopedia of Type Strains, Phase IV (KMG-IV): sequencing the most valuable type-strain genomes for metagenomic binning, comparative biology and taxonomic classification.</title>
        <authorList>
            <person name="Goeker M."/>
        </authorList>
    </citation>
    <scope>NUCLEOTIDE SEQUENCE [LARGE SCALE GENOMIC DNA]</scope>
    <source>
        <strain evidence="3 4">DSM 23960</strain>
    </source>
</reference>
<dbReference type="AlphaFoldDB" id="A0A7W6NNY7"/>
<dbReference type="Proteomes" id="UP000529946">
    <property type="component" value="Unassembled WGS sequence"/>
</dbReference>